<evidence type="ECO:0000256" key="3">
    <source>
        <dbReference type="ARBA" id="ARBA00022801"/>
    </source>
</evidence>
<dbReference type="Gene3D" id="3.20.20.140">
    <property type="entry name" value="Metal-dependent hydrolases"/>
    <property type="match status" value="1"/>
</dbReference>
<sequence length="247" mass="28376">MFSFFTKKHFLIDHLDGFVDIHNHILPGIDDGAKTVEDSLALITGFKEFGVKDFICTPHIMENYYPNTPDTINNSLALLRNGLKMNDLNHVCLEAAAEHMIDAGFEGKLEENRIMPLAESYVLIEMSYLQPSLNLFDMVEKISEKSLYPILAHPERYNFLHGKLKSFEEFKKKGMLLQLNILSVSGYYGTEVQKTAMSLLNNNLLDFIATDIHNRKQLNALKEMELKQSVIDSLLPIIERTTYNFRR</sequence>
<dbReference type="Proteomes" id="UP000286990">
    <property type="component" value="Unassembled WGS sequence"/>
</dbReference>
<dbReference type="PIRSF" id="PIRSF016557">
    <property type="entry name" value="Caps_synth_CpsB"/>
    <property type="match status" value="1"/>
</dbReference>
<accession>A0A3R8RZP7</accession>
<comment type="caution">
    <text evidence="5">The sequence shown here is derived from an EMBL/GenBank/DDBJ whole genome shotgun (WGS) entry which is preliminary data.</text>
</comment>
<organism evidence="5 6">
    <name type="scientific">Maribacter algicola</name>
    <dbReference type="NCBI Taxonomy" id="2498892"/>
    <lineage>
        <taxon>Bacteria</taxon>
        <taxon>Pseudomonadati</taxon>
        <taxon>Bacteroidota</taxon>
        <taxon>Flavobacteriia</taxon>
        <taxon>Flavobacteriales</taxon>
        <taxon>Flavobacteriaceae</taxon>
        <taxon>Maribacter</taxon>
    </lineage>
</organism>
<evidence type="ECO:0000256" key="4">
    <source>
        <dbReference type="ARBA" id="ARBA00051722"/>
    </source>
</evidence>
<proteinExistence type="inferred from homology"/>
<dbReference type="EC" id="3.1.3.48" evidence="2"/>
<dbReference type="EMBL" id="QUSX01000002">
    <property type="protein sequence ID" value="RRQ48828.1"/>
    <property type="molecule type" value="Genomic_DNA"/>
</dbReference>
<gene>
    <name evidence="5" type="ORF">DZC72_14270</name>
</gene>
<dbReference type="OrthoDB" id="9788539at2"/>
<dbReference type="InterPro" id="IPR016195">
    <property type="entry name" value="Pol/histidinol_Pase-like"/>
</dbReference>
<dbReference type="PANTHER" id="PTHR39181">
    <property type="entry name" value="TYROSINE-PROTEIN PHOSPHATASE YWQE"/>
    <property type="match status" value="1"/>
</dbReference>
<evidence type="ECO:0000256" key="1">
    <source>
        <dbReference type="ARBA" id="ARBA00005750"/>
    </source>
</evidence>
<name>A0A3R8RZP7_9FLAO</name>
<dbReference type="Pfam" id="PF19567">
    <property type="entry name" value="CpsB_CapC"/>
    <property type="match status" value="1"/>
</dbReference>
<evidence type="ECO:0000313" key="6">
    <source>
        <dbReference type="Proteomes" id="UP000286990"/>
    </source>
</evidence>
<keyword evidence="6" id="KW-1185">Reference proteome</keyword>
<dbReference type="GO" id="GO:0030145">
    <property type="term" value="F:manganese ion binding"/>
    <property type="evidence" value="ECO:0007669"/>
    <property type="project" value="InterPro"/>
</dbReference>
<protein>
    <recommendedName>
        <fullName evidence="2">protein-tyrosine-phosphatase</fullName>
        <ecNumber evidence="2">3.1.3.48</ecNumber>
    </recommendedName>
</protein>
<dbReference type="GO" id="GO:0004725">
    <property type="term" value="F:protein tyrosine phosphatase activity"/>
    <property type="evidence" value="ECO:0007669"/>
    <property type="project" value="UniProtKB-EC"/>
</dbReference>
<dbReference type="InterPro" id="IPR016667">
    <property type="entry name" value="Caps_polysacc_synth_CpsB/CapC"/>
</dbReference>
<reference evidence="6" key="1">
    <citation type="submission" date="2018-08" db="EMBL/GenBank/DDBJ databases">
        <authorList>
            <person name="Khan S.A."/>
            <person name="J S.E."/>
        </authorList>
    </citation>
    <scope>NUCLEOTIDE SEQUENCE [LARGE SCALE GENOMIC DNA]</scope>
    <source>
        <strain evidence="6">PoM-212</strain>
    </source>
</reference>
<reference evidence="6" key="2">
    <citation type="submission" date="2018-12" db="EMBL/GenBank/DDBJ databases">
        <title>Maribacter lutimaris sp. nov., isolated from marine sediment.</title>
        <authorList>
            <person name="Kim K.K."/>
        </authorList>
    </citation>
    <scope>NUCLEOTIDE SEQUENCE [LARGE SCALE GENOMIC DNA]</scope>
    <source>
        <strain evidence="6">PoM-212</strain>
    </source>
</reference>
<keyword evidence="3" id="KW-0378">Hydrolase</keyword>
<comment type="catalytic activity">
    <reaction evidence="4">
        <text>O-phospho-L-tyrosyl-[protein] + H2O = L-tyrosyl-[protein] + phosphate</text>
        <dbReference type="Rhea" id="RHEA:10684"/>
        <dbReference type="Rhea" id="RHEA-COMP:10136"/>
        <dbReference type="Rhea" id="RHEA-COMP:20101"/>
        <dbReference type="ChEBI" id="CHEBI:15377"/>
        <dbReference type="ChEBI" id="CHEBI:43474"/>
        <dbReference type="ChEBI" id="CHEBI:46858"/>
        <dbReference type="ChEBI" id="CHEBI:61978"/>
        <dbReference type="EC" id="3.1.3.48"/>
    </reaction>
</comment>
<dbReference type="PANTHER" id="PTHR39181:SF1">
    <property type="entry name" value="TYROSINE-PROTEIN PHOSPHATASE YWQE"/>
    <property type="match status" value="1"/>
</dbReference>
<dbReference type="AlphaFoldDB" id="A0A3R8RZP7"/>
<evidence type="ECO:0000256" key="2">
    <source>
        <dbReference type="ARBA" id="ARBA00013064"/>
    </source>
</evidence>
<evidence type="ECO:0000313" key="5">
    <source>
        <dbReference type="EMBL" id="RRQ48828.1"/>
    </source>
</evidence>
<dbReference type="RefSeq" id="WP_125223550.1">
    <property type="nucleotide sequence ID" value="NZ_QUSX01000002.1"/>
</dbReference>
<comment type="similarity">
    <text evidence="1">Belongs to the metallo-dependent hydrolases superfamily. CpsB/CapC family.</text>
</comment>
<dbReference type="SUPFAM" id="SSF89550">
    <property type="entry name" value="PHP domain-like"/>
    <property type="match status" value="1"/>
</dbReference>